<gene>
    <name evidence="2" type="ORF">V6N11_083286</name>
</gene>
<dbReference type="Proteomes" id="UP001396334">
    <property type="component" value="Unassembled WGS sequence"/>
</dbReference>
<evidence type="ECO:0000313" key="2">
    <source>
        <dbReference type="EMBL" id="KAK9001504.1"/>
    </source>
</evidence>
<accession>A0ABR2QLJ3</accession>
<dbReference type="EMBL" id="JBBPBN010000036">
    <property type="protein sequence ID" value="KAK9001504.1"/>
    <property type="molecule type" value="Genomic_DNA"/>
</dbReference>
<dbReference type="PANTHER" id="PTHR48213">
    <property type="entry name" value="VID27-LIKE PROTEIN"/>
    <property type="match status" value="1"/>
</dbReference>
<keyword evidence="3" id="KW-1185">Reference proteome</keyword>
<protein>
    <submittedName>
        <fullName evidence="2">Uncharacterized protein</fullName>
    </submittedName>
</protein>
<dbReference type="PANTHER" id="PTHR48213:SF1">
    <property type="entry name" value="PROSTATIC SPERMINE-BINDING-LIKE PROTEIN"/>
    <property type="match status" value="1"/>
</dbReference>
<sequence>MAKQSKSYVVVLPSTNEDPEEFVFIEEDEDEDEDDADLSHWEFIHSSDPDAADDNNSCVLPLPDLRFTSPRIIPIPEMIPDCDDHGPSDEPYTGDQDDEDDDDDDELDDELIPRGLSGKLGRERMRKIGKRGFAKMNNSKRSPMLYVKPGCVHGKHGLGFKHCF</sequence>
<name>A0ABR2QLJ3_9ROSI</name>
<evidence type="ECO:0000256" key="1">
    <source>
        <dbReference type="SAM" id="MobiDB-lite"/>
    </source>
</evidence>
<reference evidence="2 3" key="1">
    <citation type="journal article" date="2024" name="G3 (Bethesda)">
        <title>Genome assembly of Hibiscus sabdariffa L. provides insights into metabolisms of medicinal natural products.</title>
        <authorList>
            <person name="Kim T."/>
        </authorList>
    </citation>
    <scope>NUCLEOTIDE SEQUENCE [LARGE SCALE GENOMIC DNA]</scope>
    <source>
        <strain evidence="2">TK-2024</strain>
        <tissue evidence="2">Old leaves</tissue>
    </source>
</reference>
<feature type="compositionally biased region" description="Acidic residues" evidence="1">
    <location>
        <begin position="95"/>
        <end position="110"/>
    </location>
</feature>
<feature type="region of interest" description="Disordered" evidence="1">
    <location>
        <begin position="75"/>
        <end position="120"/>
    </location>
</feature>
<organism evidence="2 3">
    <name type="scientific">Hibiscus sabdariffa</name>
    <name type="common">roselle</name>
    <dbReference type="NCBI Taxonomy" id="183260"/>
    <lineage>
        <taxon>Eukaryota</taxon>
        <taxon>Viridiplantae</taxon>
        <taxon>Streptophyta</taxon>
        <taxon>Embryophyta</taxon>
        <taxon>Tracheophyta</taxon>
        <taxon>Spermatophyta</taxon>
        <taxon>Magnoliopsida</taxon>
        <taxon>eudicotyledons</taxon>
        <taxon>Gunneridae</taxon>
        <taxon>Pentapetalae</taxon>
        <taxon>rosids</taxon>
        <taxon>malvids</taxon>
        <taxon>Malvales</taxon>
        <taxon>Malvaceae</taxon>
        <taxon>Malvoideae</taxon>
        <taxon>Hibiscus</taxon>
    </lineage>
</organism>
<evidence type="ECO:0000313" key="3">
    <source>
        <dbReference type="Proteomes" id="UP001396334"/>
    </source>
</evidence>
<comment type="caution">
    <text evidence="2">The sequence shown here is derived from an EMBL/GenBank/DDBJ whole genome shotgun (WGS) entry which is preliminary data.</text>
</comment>
<proteinExistence type="predicted"/>